<protein>
    <submittedName>
        <fullName evidence="6">Glycosyltransferase family 2 protein</fullName>
    </submittedName>
</protein>
<keyword evidence="3" id="KW-0328">Glycosyltransferase</keyword>
<organism evidence="6 7">
    <name type="scientific">Kineosporia mesophila</name>
    <dbReference type="NCBI Taxonomy" id="566012"/>
    <lineage>
        <taxon>Bacteria</taxon>
        <taxon>Bacillati</taxon>
        <taxon>Actinomycetota</taxon>
        <taxon>Actinomycetes</taxon>
        <taxon>Kineosporiales</taxon>
        <taxon>Kineosporiaceae</taxon>
        <taxon>Kineosporia</taxon>
    </lineage>
</organism>
<comment type="caution">
    <text evidence="6">The sequence shown here is derived from an EMBL/GenBank/DDBJ whole genome shotgun (WGS) entry which is preliminary data.</text>
</comment>
<keyword evidence="2" id="KW-1003">Cell membrane</keyword>
<sequence length="250" mass="27114">MKPEALAVIIPAMNEADLVGDCLDAVITAVSGNRVPVAIVLVAHHCSDDTETVVRKRFSKLSGLVEGMVVRLDRGSVATARSTGTMAGLYLLAAYGVPFDRTWLLSTDADSRVPADWIDRYRRRMDRRTAALTGLVHVSGCENENTQDDAHEAYHHLMRTTGPHAYAANLAVRADAYLDVGGWPDQVPGEEHALLEALRHNHWPVVPVPDNVVTTSGRDTPRAPGGLGELLGRLRATHAGVPRQALRSRP</sequence>
<dbReference type="InterPro" id="IPR029044">
    <property type="entry name" value="Nucleotide-diphossugar_trans"/>
</dbReference>
<dbReference type="SUPFAM" id="SSF53448">
    <property type="entry name" value="Nucleotide-diphospho-sugar transferases"/>
    <property type="match status" value="1"/>
</dbReference>
<dbReference type="Gene3D" id="3.90.550.10">
    <property type="entry name" value="Spore Coat Polysaccharide Biosynthesis Protein SpsA, Chain A"/>
    <property type="match status" value="1"/>
</dbReference>
<evidence type="ECO:0000256" key="1">
    <source>
        <dbReference type="ARBA" id="ARBA00004236"/>
    </source>
</evidence>
<evidence type="ECO:0000256" key="5">
    <source>
        <dbReference type="ARBA" id="ARBA00023136"/>
    </source>
</evidence>
<dbReference type="EMBL" id="BAAAZO010000006">
    <property type="protein sequence ID" value="GAA3619416.1"/>
    <property type="molecule type" value="Genomic_DNA"/>
</dbReference>
<evidence type="ECO:0000256" key="2">
    <source>
        <dbReference type="ARBA" id="ARBA00022475"/>
    </source>
</evidence>
<dbReference type="Pfam" id="PF13641">
    <property type="entry name" value="Glyco_tranf_2_3"/>
    <property type="match status" value="1"/>
</dbReference>
<dbReference type="Proteomes" id="UP001501074">
    <property type="component" value="Unassembled WGS sequence"/>
</dbReference>
<comment type="subcellular location">
    <subcellularLocation>
        <location evidence="1">Cell membrane</location>
    </subcellularLocation>
</comment>
<evidence type="ECO:0000256" key="3">
    <source>
        <dbReference type="ARBA" id="ARBA00022676"/>
    </source>
</evidence>
<keyword evidence="5" id="KW-0472">Membrane</keyword>
<accession>A0ABP6ZWJ5</accession>
<evidence type="ECO:0000313" key="6">
    <source>
        <dbReference type="EMBL" id="GAA3619416.1"/>
    </source>
</evidence>
<evidence type="ECO:0000313" key="7">
    <source>
        <dbReference type="Proteomes" id="UP001501074"/>
    </source>
</evidence>
<reference evidence="7" key="1">
    <citation type="journal article" date="2019" name="Int. J. Syst. Evol. Microbiol.">
        <title>The Global Catalogue of Microorganisms (GCM) 10K type strain sequencing project: providing services to taxonomists for standard genome sequencing and annotation.</title>
        <authorList>
            <consortium name="The Broad Institute Genomics Platform"/>
            <consortium name="The Broad Institute Genome Sequencing Center for Infectious Disease"/>
            <person name="Wu L."/>
            <person name="Ma J."/>
        </authorList>
    </citation>
    <scope>NUCLEOTIDE SEQUENCE [LARGE SCALE GENOMIC DNA]</scope>
    <source>
        <strain evidence="7">JCM 16902</strain>
    </source>
</reference>
<dbReference type="PANTHER" id="PTHR43646">
    <property type="entry name" value="GLYCOSYLTRANSFERASE"/>
    <property type="match status" value="1"/>
</dbReference>
<keyword evidence="7" id="KW-1185">Reference proteome</keyword>
<dbReference type="PANTHER" id="PTHR43646:SF2">
    <property type="entry name" value="GLYCOSYLTRANSFERASE 2-LIKE DOMAIN-CONTAINING PROTEIN"/>
    <property type="match status" value="1"/>
</dbReference>
<gene>
    <name evidence="6" type="ORF">GCM10022223_40290</name>
</gene>
<dbReference type="RefSeq" id="WP_269326453.1">
    <property type="nucleotide sequence ID" value="NZ_BAAAZO010000006.1"/>
</dbReference>
<name>A0ABP6ZWJ5_9ACTN</name>
<keyword evidence="4" id="KW-0808">Transferase</keyword>
<proteinExistence type="predicted"/>
<evidence type="ECO:0000256" key="4">
    <source>
        <dbReference type="ARBA" id="ARBA00022679"/>
    </source>
</evidence>